<dbReference type="EMBL" id="BPWL01000006">
    <property type="protein sequence ID" value="GJJ11487.1"/>
    <property type="molecule type" value="Genomic_DNA"/>
</dbReference>
<dbReference type="AlphaFoldDB" id="A0AAV5AD10"/>
<gene>
    <name evidence="1" type="ORF">Clacol_005720</name>
</gene>
<evidence type="ECO:0008006" key="3">
    <source>
        <dbReference type="Google" id="ProtNLM"/>
    </source>
</evidence>
<organism evidence="1 2">
    <name type="scientific">Clathrus columnatus</name>
    <dbReference type="NCBI Taxonomy" id="1419009"/>
    <lineage>
        <taxon>Eukaryota</taxon>
        <taxon>Fungi</taxon>
        <taxon>Dikarya</taxon>
        <taxon>Basidiomycota</taxon>
        <taxon>Agaricomycotina</taxon>
        <taxon>Agaricomycetes</taxon>
        <taxon>Phallomycetidae</taxon>
        <taxon>Phallales</taxon>
        <taxon>Clathraceae</taxon>
        <taxon>Clathrus</taxon>
    </lineage>
</organism>
<keyword evidence="2" id="KW-1185">Reference proteome</keyword>
<proteinExistence type="predicted"/>
<comment type="caution">
    <text evidence="1">The sequence shown here is derived from an EMBL/GenBank/DDBJ whole genome shotgun (WGS) entry which is preliminary data.</text>
</comment>
<protein>
    <recommendedName>
        <fullName evidence="3">HNH nuclease domain-containing protein</fullName>
    </recommendedName>
</protein>
<dbReference type="Proteomes" id="UP001050691">
    <property type="component" value="Unassembled WGS sequence"/>
</dbReference>
<sequence length="174" mass="19827">MYLTKDICTAFHCDQDSEVFKWNVIYEFCKVLVSKTPFALFRLENWLPGQRILASGLPLKVGVRSYWLSYGRANKRRVRQMCGTGKTARCLTTGEEVTNTNRHNFTVVNMISPTCDILWKDLGIPKHVKDPHADLKPRNNQTVQNAMLLRSDVADAWIFGEITIDARTQSSGFA</sequence>
<evidence type="ECO:0000313" key="1">
    <source>
        <dbReference type="EMBL" id="GJJ11487.1"/>
    </source>
</evidence>
<evidence type="ECO:0000313" key="2">
    <source>
        <dbReference type="Proteomes" id="UP001050691"/>
    </source>
</evidence>
<reference evidence="1" key="1">
    <citation type="submission" date="2021-10" db="EMBL/GenBank/DDBJ databases">
        <title>De novo Genome Assembly of Clathrus columnatus (Basidiomycota, Fungi) Using Illumina and Nanopore Sequence Data.</title>
        <authorList>
            <person name="Ogiso-Tanaka E."/>
            <person name="Itagaki H."/>
            <person name="Hosoya T."/>
            <person name="Hosaka K."/>
        </authorList>
    </citation>
    <scope>NUCLEOTIDE SEQUENCE</scope>
    <source>
        <strain evidence="1">MO-923</strain>
    </source>
</reference>
<name>A0AAV5AD10_9AGAM</name>
<accession>A0AAV5AD10</accession>